<evidence type="ECO:0000256" key="2">
    <source>
        <dbReference type="ARBA" id="ARBA00022448"/>
    </source>
</evidence>
<reference evidence="6" key="1">
    <citation type="journal article" date="2014" name="Front. Microbiol.">
        <title>High frequency of phylogenetically diverse reductive dehalogenase-homologous genes in deep subseafloor sedimentary metagenomes.</title>
        <authorList>
            <person name="Kawai M."/>
            <person name="Futagami T."/>
            <person name="Toyoda A."/>
            <person name="Takaki Y."/>
            <person name="Nishi S."/>
            <person name="Hori S."/>
            <person name="Arai W."/>
            <person name="Tsubouchi T."/>
            <person name="Morono Y."/>
            <person name="Uchiyama I."/>
            <person name="Ito T."/>
            <person name="Fujiyama A."/>
            <person name="Inagaki F."/>
            <person name="Takami H."/>
        </authorList>
    </citation>
    <scope>NUCLEOTIDE SEQUENCE</scope>
    <source>
        <strain evidence="6">Expedition CK06-06</strain>
    </source>
</reference>
<dbReference type="PANTHER" id="PTHR43776">
    <property type="entry name" value="TRANSPORT ATP-BINDING PROTEIN"/>
    <property type="match status" value="1"/>
</dbReference>
<dbReference type="GO" id="GO:0005524">
    <property type="term" value="F:ATP binding"/>
    <property type="evidence" value="ECO:0007669"/>
    <property type="project" value="UniProtKB-KW"/>
</dbReference>
<gene>
    <name evidence="6" type="ORF">S06H3_42744</name>
</gene>
<keyword evidence="4" id="KW-0067">ATP-binding</keyword>
<dbReference type="SUPFAM" id="SSF52540">
    <property type="entry name" value="P-loop containing nucleoside triphosphate hydrolases"/>
    <property type="match status" value="1"/>
</dbReference>
<dbReference type="PANTHER" id="PTHR43776:SF7">
    <property type="entry name" value="D,D-DIPEPTIDE TRANSPORT ATP-BINDING PROTEIN DDPF-RELATED"/>
    <property type="match status" value="1"/>
</dbReference>
<feature type="non-terminal residue" evidence="6">
    <location>
        <position position="69"/>
    </location>
</feature>
<keyword evidence="3" id="KW-0547">Nucleotide-binding</keyword>
<comment type="caution">
    <text evidence="6">The sequence shown here is derived from an EMBL/GenBank/DDBJ whole genome shotgun (WGS) entry which is preliminary data.</text>
</comment>
<protein>
    <recommendedName>
        <fullName evidence="5">ABC transporter domain-containing protein</fullName>
    </recommendedName>
</protein>
<proteinExistence type="inferred from homology"/>
<feature type="domain" description="ABC transporter" evidence="5">
    <location>
        <begin position="40"/>
        <end position="69"/>
    </location>
</feature>
<evidence type="ECO:0000256" key="1">
    <source>
        <dbReference type="ARBA" id="ARBA00005417"/>
    </source>
</evidence>
<dbReference type="InterPro" id="IPR050319">
    <property type="entry name" value="ABC_transp_ATP-bind"/>
</dbReference>
<name>X1PFA0_9ZZZZ</name>
<keyword evidence="2" id="KW-0813">Transport</keyword>
<dbReference type="GO" id="GO:0016887">
    <property type="term" value="F:ATP hydrolysis activity"/>
    <property type="evidence" value="ECO:0007669"/>
    <property type="project" value="InterPro"/>
</dbReference>
<dbReference type="Pfam" id="PF00005">
    <property type="entry name" value="ABC_tran"/>
    <property type="match status" value="1"/>
</dbReference>
<evidence type="ECO:0000259" key="5">
    <source>
        <dbReference type="Pfam" id="PF00005"/>
    </source>
</evidence>
<dbReference type="EMBL" id="BARV01026459">
    <property type="protein sequence ID" value="GAI41166.1"/>
    <property type="molecule type" value="Genomic_DNA"/>
</dbReference>
<accession>X1PFA0</accession>
<dbReference type="InterPro" id="IPR027417">
    <property type="entry name" value="P-loop_NTPase"/>
</dbReference>
<dbReference type="AlphaFoldDB" id="X1PFA0"/>
<organism evidence="6">
    <name type="scientific">marine sediment metagenome</name>
    <dbReference type="NCBI Taxonomy" id="412755"/>
    <lineage>
        <taxon>unclassified sequences</taxon>
        <taxon>metagenomes</taxon>
        <taxon>ecological metagenomes</taxon>
    </lineage>
</organism>
<sequence length="69" mass="7321">MREANKNTNTPLVEVRNIVKHFPITGGVFLRQIASVKAVDGVSLDIRSGETLGLVGESGCGKSTLGRLI</sequence>
<evidence type="ECO:0000256" key="3">
    <source>
        <dbReference type="ARBA" id="ARBA00022741"/>
    </source>
</evidence>
<evidence type="ECO:0000256" key="4">
    <source>
        <dbReference type="ARBA" id="ARBA00022840"/>
    </source>
</evidence>
<comment type="similarity">
    <text evidence="1">Belongs to the ABC transporter superfamily.</text>
</comment>
<dbReference type="Gene3D" id="3.40.50.300">
    <property type="entry name" value="P-loop containing nucleotide triphosphate hydrolases"/>
    <property type="match status" value="1"/>
</dbReference>
<evidence type="ECO:0000313" key="6">
    <source>
        <dbReference type="EMBL" id="GAI41166.1"/>
    </source>
</evidence>
<dbReference type="InterPro" id="IPR003439">
    <property type="entry name" value="ABC_transporter-like_ATP-bd"/>
</dbReference>